<evidence type="ECO:0000313" key="3">
    <source>
        <dbReference type="Proteomes" id="UP000593892"/>
    </source>
</evidence>
<dbReference type="RefSeq" id="WP_194452271.1">
    <property type="nucleotide sequence ID" value="NZ_CP063849.1"/>
</dbReference>
<dbReference type="KEGG" id="pfer:IRI77_11880"/>
<dbReference type="Gene3D" id="1.25.40.10">
    <property type="entry name" value="Tetratricopeptide repeat domain"/>
    <property type="match status" value="1"/>
</dbReference>
<dbReference type="Proteomes" id="UP000593892">
    <property type="component" value="Chromosome"/>
</dbReference>
<evidence type="ECO:0000256" key="1">
    <source>
        <dbReference type="SAM" id="SignalP"/>
    </source>
</evidence>
<keyword evidence="3" id="KW-1185">Reference proteome</keyword>
<dbReference type="InterPro" id="IPR011990">
    <property type="entry name" value="TPR-like_helical_dom_sf"/>
</dbReference>
<dbReference type="SUPFAM" id="SSF48452">
    <property type="entry name" value="TPR-like"/>
    <property type="match status" value="1"/>
</dbReference>
<proteinExistence type="predicted"/>
<dbReference type="EMBL" id="CP063849">
    <property type="protein sequence ID" value="QOY90611.1"/>
    <property type="molecule type" value="Genomic_DNA"/>
</dbReference>
<accession>A0A7S7NVR0</accession>
<gene>
    <name evidence="2" type="ORF">IRI77_11880</name>
</gene>
<feature type="chain" id="PRO_5032607162" evidence="1">
    <location>
        <begin position="17"/>
        <end position="269"/>
    </location>
</feature>
<protein>
    <submittedName>
        <fullName evidence="2">Tetratricopeptide repeat protein</fullName>
    </submittedName>
</protein>
<keyword evidence="1" id="KW-0732">Signal</keyword>
<name>A0A7S7NVR0_PALFE</name>
<sequence>MKMLILSAALTACALAQPPARPLIGVTVNGGAQARIDPGWPVVVSVSMAAGDEPVKLGLKEGSWLEAVSVILESPDGTSPALTRSARVQPDSVELQDLDMVTAEFVLSPEVTSQLALGAYRVRAVYDPQEQQAEGAWAEQIASGSASFEISQDPPQDEAAHQAARLLILSNWSEIQGDAEQAMAWVDELLTAQPSHYTAKVRKAELLESAGRFTEALSLLDDVEVQLRANFPDATHPPTLIHKRQADLLEKILGGENQAERAKPAPGRI</sequence>
<evidence type="ECO:0000313" key="2">
    <source>
        <dbReference type="EMBL" id="QOY90611.1"/>
    </source>
</evidence>
<dbReference type="AlphaFoldDB" id="A0A7S7NVR0"/>
<reference evidence="2 3" key="1">
    <citation type="submission" date="2020-10" db="EMBL/GenBank/DDBJ databases">
        <title>Complete genome sequence of Paludibaculum fermentans P105T, a facultatively anaerobic acidobacterium capable of dissimilatory Fe(III) reduction.</title>
        <authorList>
            <person name="Dedysh S.N."/>
            <person name="Beletsky A.V."/>
            <person name="Kulichevskaya I.S."/>
            <person name="Mardanov A.V."/>
            <person name="Ravin N.V."/>
        </authorList>
    </citation>
    <scope>NUCLEOTIDE SEQUENCE [LARGE SCALE GENOMIC DNA]</scope>
    <source>
        <strain evidence="2 3">P105</strain>
    </source>
</reference>
<feature type="signal peptide" evidence="1">
    <location>
        <begin position="1"/>
        <end position="16"/>
    </location>
</feature>
<organism evidence="2 3">
    <name type="scientific">Paludibaculum fermentans</name>
    <dbReference type="NCBI Taxonomy" id="1473598"/>
    <lineage>
        <taxon>Bacteria</taxon>
        <taxon>Pseudomonadati</taxon>
        <taxon>Acidobacteriota</taxon>
        <taxon>Terriglobia</taxon>
        <taxon>Bryobacterales</taxon>
        <taxon>Bryobacteraceae</taxon>
        <taxon>Paludibaculum</taxon>
    </lineage>
</organism>